<dbReference type="Gene3D" id="3.40.50.2300">
    <property type="match status" value="1"/>
</dbReference>
<evidence type="ECO:0000256" key="2">
    <source>
        <dbReference type="PROSITE-ProRule" id="PRU00169"/>
    </source>
</evidence>
<evidence type="ECO:0000256" key="1">
    <source>
        <dbReference type="ARBA" id="ARBA00022553"/>
    </source>
</evidence>
<proteinExistence type="predicted"/>
<evidence type="ECO:0000259" key="3">
    <source>
        <dbReference type="PROSITE" id="PS50110"/>
    </source>
</evidence>
<feature type="modified residue" description="4-aspartylphosphate" evidence="2">
    <location>
        <position position="72"/>
    </location>
</feature>
<reference evidence="4 5" key="1">
    <citation type="submission" date="2023-10" db="EMBL/GenBank/DDBJ databases">
        <title>Roseovarius strain S88 nov., isolated from a marine algae.</title>
        <authorList>
            <person name="Lee M.W."/>
            <person name="Lee J.K."/>
            <person name="Kim J.M."/>
            <person name="Choi D.G."/>
            <person name="Baek J.H."/>
            <person name="Bayburt H."/>
            <person name="Jung J.J."/>
            <person name="Han D.M."/>
            <person name="Jeon C.O."/>
        </authorList>
    </citation>
    <scope>NUCLEOTIDE SEQUENCE [LARGE SCALE GENOMIC DNA]</scope>
    <source>
        <strain evidence="4 5">S88</strain>
    </source>
</reference>
<dbReference type="InterPro" id="IPR050595">
    <property type="entry name" value="Bact_response_regulator"/>
</dbReference>
<sequence>MDESDPFALRTSPTARRPLLGLTVLVVEDSRFACETMRLMCLRSGARIRRADCLRSARRHLKVYRPSVVIVDMGLPDGRGEDLIRDLNTATPRVSALLGISGDDGAEERAAVAGADGFLSKPLQSLAAFQEAVLAILPETQRPQGLRSVADDQIIPDPATYRDDMSHVADLLDGETDGPMLDYVAQFLGGVARSAHDTSLAEAATRLKKQRATGAGASDIVRDLSQMVRDRIKQKVAI</sequence>
<protein>
    <submittedName>
        <fullName evidence="4">Response regulator</fullName>
    </submittedName>
</protein>
<dbReference type="RefSeq" id="WP_338549040.1">
    <property type="nucleotide sequence ID" value="NZ_CP146069.1"/>
</dbReference>
<dbReference type="SUPFAM" id="SSF52172">
    <property type="entry name" value="CheY-like"/>
    <property type="match status" value="1"/>
</dbReference>
<accession>A0ABZ2HE14</accession>
<evidence type="ECO:0000313" key="4">
    <source>
        <dbReference type="EMBL" id="WWR46151.1"/>
    </source>
</evidence>
<dbReference type="SMART" id="SM00448">
    <property type="entry name" value="REC"/>
    <property type="match status" value="1"/>
</dbReference>
<dbReference type="CDD" id="cd00156">
    <property type="entry name" value="REC"/>
    <property type="match status" value="1"/>
</dbReference>
<dbReference type="PROSITE" id="PS50110">
    <property type="entry name" value="RESPONSE_REGULATORY"/>
    <property type="match status" value="1"/>
</dbReference>
<keyword evidence="1 2" id="KW-0597">Phosphoprotein</keyword>
<evidence type="ECO:0000313" key="5">
    <source>
        <dbReference type="Proteomes" id="UP001364156"/>
    </source>
</evidence>
<keyword evidence="5" id="KW-1185">Reference proteome</keyword>
<name>A0ABZ2HE14_9RHOB</name>
<gene>
    <name evidence="4" type="ORF">RZ517_15460</name>
</gene>
<dbReference type="PANTHER" id="PTHR44591:SF23">
    <property type="entry name" value="CHEY SUBFAMILY"/>
    <property type="match status" value="1"/>
</dbReference>
<dbReference type="InterPro" id="IPR011006">
    <property type="entry name" value="CheY-like_superfamily"/>
</dbReference>
<dbReference type="EMBL" id="CP146069">
    <property type="protein sequence ID" value="WWR46151.1"/>
    <property type="molecule type" value="Genomic_DNA"/>
</dbReference>
<feature type="domain" description="Response regulatory" evidence="3">
    <location>
        <begin position="23"/>
        <end position="136"/>
    </location>
</feature>
<dbReference type="PANTHER" id="PTHR44591">
    <property type="entry name" value="STRESS RESPONSE REGULATOR PROTEIN 1"/>
    <property type="match status" value="1"/>
</dbReference>
<dbReference type="Proteomes" id="UP001364156">
    <property type="component" value="Chromosome"/>
</dbReference>
<dbReference type="Pfam" id="PF00072">
    <property type="entry name" value="Response_reg"/>
    <property type="match status" value="1"/>
</dbReference>
<dbReference type="InterPro" id="IPR001789">
    <property type="entry name" value="Sig_transdc_resp-reg_receiver"/>
</dbReference>
<organism evidence="4 5">
    <name type="scientific">Roseovarius phycicola</name>
    <dbReference type="NCBI Taxonomy" id="3080976"/>
    <lineage>
        <taxon>Bacteria</taxon>
        <taxon>Pseudomonadati</taxon>
        <taxon>Pseudomonadota</taxon>
        <taxon>Alphaproteobacteria</taxon>
        <taxon>Rhodobacterales</taxon>
        <taxon>Roseobacteraceae</taxon>
        <taxon>Roseovarius</taxon>
    </lineage>
</organism>